<accession>A0A1D9FY62</accession>
<gene>
    <name evidence="1" type="ORF">BJP36_10420</name>
</gene>
<dbReference type="AlphaFoldDB" id="A0A1D9FY62"/>
<dbReference type="EMBL" id="CP017708">
    <property type="protein sequence ID" value="AOY80273.1"/>
    <property type="molecule type" value="Genomic_DNA"/>
</dbReference>
<reference evidence="2" key="1">
    <citation type="submission" date="2016-10" db="EMBL/GenBank/DDBJ databases">
        <title>Comparative genomics uncovers the prolific and rare metabolic potential of the cyanobacterial genus Moorea.</title>
        <authorList>
            <person name="Leao T."/>
            <person name="Castelao G."/>
            <person name="Korobeynikov A."/>
            <person name="Monroe E.A."/>
            <person name="Podell S."/>
            <person name="Glukhov E."/>
            <person name="Allen E."/>
            <person name="Gerwick W.H."/>
            <person name="Gerwick L."/>
        </authorList>
    </citation>
    <scope>NUCLEOTIDE SEQUENCE [LARGE SCALE GENOMIC DNA]</scope>
    <source>
        <strain evidence="2">JHB</strain>
    </source>
</reference>
<organism evidence="1 2">
    <name type="scientific">Moorena producens (strain JHB)</name>
    <dbReference type="NCBI Taxonomy" id="1454205"/>
    <lineage>
        <taxon>Bacteria</taxon>
        <taxon>Bacillati</taxon>
        <taxon>Cyanobacteriota</taxon>
        <taxon>Cyanophyceae</taxon>
        <taxon>Coleofasciculales</taxon>
        <taxon>Coleofasciculaceae</taxon>
        <taxon>Moorena</taxon>
    </lineage>
</organism>
<sequence length="70" mass="7885">MSQYQAVGATGISGISERSEIKVLSKTIAFSQLNANTKLRGQRLNTYLKKIKNNYFQIRCSLFPTPFAKN</sequence>
<evidence type="ECO:0000313" key="1">
    <source>
        <dbReference type="EMBL" id="AOY80273.1"/>
    </source>
</evidence>
<protein>
    <submittedName>
        <fullName evidence="1">Uncharacterized protein</fullName>
    </submittedName>
</protein>
<evidence type="ECO:0000313" key="2">
    <source>
        <dbReference type="Proteomes" id="UP000176944"/>
    </source>
</evidence>
<proteinExistence type="predicted"/>
<name>A0A1D9FY62_MOOP1</name>
<dbReference type="Proteomes" id="UP000176944">
    <property type="component" value="Chromosome"/>
</dbReference>